<dbReference type="GeneID" id="20352189"/>
<reference evidence="11" key="1">
    <citation type="submission" date="2010-07" db="EMBL/GenBank/DDBJ databases">
        <title>The genome sequence of Gaeumannomyces graminis var. tritici strain R3-111a-1.</title>
        <authorList>
            <consortium name="The Broad Institute Genome Sequencing Platform"/>
            <person name="Ma L.-J."/>
            <person name="Dead R."/>
            <person name="Young S."/>
            <person name="Zeng Q."/>
            <person name="Koehrsen M."/>
            <person name="Alvarado L."/>
            <person name="Berlin A."/>
            <person name="Chapman S.B."/>
            <person name="Chen Z."/>
            <person name="Freedman E."/>
            <person name="Gellesch M."/>
            <person name="Goldberg J."/>
            <person name="Griggs A."/>
            <person name="Gujja S."/>
            <person name="Heilman E.R."/>
            <person name="Heiman D."/>
            <person name="Hepburn T."/>
            <person name="Howarth C."/>
            <person name="Jen D."/>
            <person name="Larson L."/>
            <person name="Mehta T."/>
            <person name="Neiman D."/>
            <person name="Pearson M."/>
            <person name="Roberts A."/>
            <person name="Saif S."/>
            <person name="Shea T."/>
            <person name="Shenoy N."/>
            <person name="Sisk P."/>
            <person name="Stolte C."/>
            <person name="Sykes S."/>
            <person name="Walk T."/>
            <person name="White J."/>
            <person name="Yandava C."/>
            <person name="Haas B."/>
            <person name="Nusbaum C."/>
            <person name="Birren B."/>
        </authorList>
    </citation>
    <scope>NUCLEOTIDE SEQUENCE [LARGE SCALE GENOMIC DNA]</scope>
    <source>
        <strain evidence="11">R3-111a-1</strain>
    </source>
</reference>
<dbReference type="Gene3D" id="3.40.50.300">
    <property type="entry name" value="P-loop containing nucleotide triphosphate hydrolases"/>
    <property type="match status" value="2"/>
</dbReference>
<gene>
    <name evidence="10" type="primary">20352189</name>
    <name evidence="9" type="ORF">GGTG_11731</name>
</gene>
<evidence type="ECO:0000256" key="4">
    <source>
        <dbReference type="ARBA" id="ARBA00022806"/>
    </source>
</evidence>
<dbReference type="GO" id="GO:0005524">
    <property type="term" value="F:ATP binding"/>
    <property type="evidence" value="ECO:0007669"/>
    <property type="project" value="UniProtKB-KW"/>
</dbReference>
<reference evidence="10" key="5">
    <citation type="submission" date="2018-04" db="UniProtKB">
        <authorList>
            <consortium name="EnsemblFungi"/>
        </authorList>
    </citation>
    <scope>IDENTIFICATION</scope>
    <source>
        <strain evidence="10">R3-111a-1</strain>
    </source>
</reference>
<sequence length="839" mass="95067">MSTNAAVGAPAGDRARTRMRTPAVQEAMKKPVYTFETLEEYERIYRSGTEFETSLEQGAIDKFHEDEHVFRTWVVCRLKDMDARQHWIYALEVNDKVEGFPKPGDRCMIAINNGAAGRDPASREWSAVRIEMPGGRLKAYAVFRVSMPVHVAADIILKPIMETDFTTATAIPNFLSSNMTYSMITLDEYEDVTSKAELGALDTLIEGVGEDMERARQVFDWIRTFKNPAFTVNLFEKLPYMKDLINDPNSLPPKLKSMAEGLNSLQKKTFIELLANLPCGVGIIPGGPGGGKTFFNMLITAMAQAGMIEFMDEDGNKKQRRPKILYLLDINRPVDDTTDKCVKISEDLGDDKKIVRMFGWGREYDQGLKSRKNAHGAATIAEAVAEATHDGVHNEAIADNFLLQAQMAANEAASSQTKTMCRAPTLDQVAFQRFEENKAHYAELDNLLQQYLSDPCFDKMRQLRDETYTLYQDSLYEVDFLASTPVAAVNLAGGKYLPDIILFDEASHARELANLIAIAHFQPMAWIFTGDFRQTGCYVGSMNKNPWEVQMRISMMERAHHADAIKHELLMNHRAYGWLHQMPSAVFYKNRMVSGIPRDDMVPQSTLYLRNWLGRFTSNHTVYVPRLVVHQLANQPALQVAKSWYHPGHQAWVLDRCKELMSDKNFRSVDGESPGTILIIAPYREAFLRYKKAVKELIGALHEQIREEVHNRLRYARSSDSAYDSEDTGSMSEYSVGEEEEAVARIQEGVKALPKIEARTIDNVQGNEADVVFIDLVRDWPTQFLDDPKRLAVATTRARQAEIYMMPTKMAGQVGTKTTYLRQIYESCRNNSEGRRAWV</sequence>
<dbReference type="EnsemblFungi" id="EJT70708">
    <property type="protein sequence ID" value="EJT70708"/>
    <property type="gene ID" value="GGTG_11731"/>
</dbReference>
<dbReference type="GO" id="GO:0043139">
    <property type="term" value="F:5'-3' DNA helicase activity"/>
    <property type="evidence" value="ECO:0007669"/>
    <property type="project" value="TreeGrafter"/>
</dbReference>
<name>J3PE08_GAET3</name>
<dbReference type="Pfam" id="PF13086">
    <property type="entry name" value="AAA_11"/>
    <property type="match status" value="1"/>
</dbReference>
<evidence type="ECO:0000313" key="9">
    <source>
        <dbReference type="EMBL" id="EJT70708.1"/>
    </source>
</evidence>
<evidence type="ECO:0000256" key="5">
    <source>
        <dbReference type="ARBA" id="ARBA00022840"/>
    </source>
</evidence>
<dbReference type="Pfam" id="PF13087">
    <property type="entry name" value="AAA_12"/>
    <property type="match status" value="1"/>
</dbReference>
<evidence type="ECO:0000256" key="1">
    <source>
        <dbReference type="ARBA" id="ARBA00007913"/>
    </source>
</evidence>
<dbReference type="InterPro" id="IPR041679">
    <property type="entry name" value="DNA2/NAM7-like_C"/>
</dbReference>
<dbReference type="Proteomes" id="UP000006039">
    <property type="component" value="Unassembled WGS sequence"/>
</dbReference>
<evidence type="ECO:0000313" key="11">
    <source>
        <dbReference type="Proteomes" id="UP000006039"/>
    </source>
</evidence>
<dbReference type="STRING" id="644352.J3PE08"/>
<comment type="similarity">
    <text evidence="1">Belongs to the DNA2/NAM7 helicase family.</text>
</comment>
<reference evidence="9" key="3">
    <citation type="submission" date="2010-09" db="EMBL/GenBank/DDBJ databases">
        <title>Annotation of Gaeumannomyces graminis var. tritici R3-111a-1.</title>
        <authorList>
            <consortium name="The Broad Institute Genome Sequencing Platform"/>
            <person name="Ma L.-J."/>
            <person name="Dead R."/>
            <person name="Young S.K."/>
            <person name="Zeng Q."/>
            <person name="Gargeya S."/>
            <person name="Fitzgerald M."/>
            <person name="Haas B."/>
            <person name="Abouelleil A."/>
            <person name="Alvarado L."/>
            <person name="Arachchi H.M."/>
            <person name="Berlin A."/>
            <person name="Brown A."/>
            <person name="Chapman S.B."/>
            <person name="Chen Z."/>
            <person name="Dunbar C."/>
            <person name="Freedman E."/>
            <person name="Gearin G."/>
            <person name="Gellesch M."/>
            <person name="Goldberg J."/>
            <person name="Griggs A."/>
            <person name="Gujja S."/>
            <person name="Heiman D."/>
            <person name="Howarth C."/>
            <person name="Larson L."/>
            <person name="Lui A."/>
            <person name="MacDonald P.J.P."/>
            <person name="Mehta T."/>
            <person name="Montmayeur A."/>
            <person name="Murphy C."/>
            <person name="Neiman D."/>
            <person name="Pearson M."/>
            <person name="Priest M."/>
            <person name="Roberts A."/>
            <person name="Saif S."/>
            <person name="Shea T."/>
            <person name="Shenoy N."/>
            <person name="Sisk P."/>
            <person name="Stolte C."/>
            <person name="Sykes S."/>
            <person name="Yandava C."/>
            <person name="Wortman J."/>
            <person name="Nusbaum C."/>
            <person name="Birren B."/>
        </authorList>
    </citation>
    <scope>NUCLEOTIDE SEQUENCE</scope>
    <source>
        <strain evidence="9">R3-111a-1</strain>
    </source>
</reference>
<evidence type="ECO:0008006" key="12">
    <source>
        <dbReference type="Google" id="ProtNLM"/>
    </source>
</evidence>
<keyword evidence="2" id="KW-0547">Nucleotide-binding</keyword>
<evidence type="ECO:0000256" key="6">
    <source>
        <dbReference type="SAM" id="MobiDB-lite"/>
    </source>
</evidence>
<evidence type="ECO:0000256" key="2">
    <source>
        <dbReference type="ARBA" id="ARBA00022741"/>
    </source>
</evidence>
<keyword evidence="5" id="KW-0067">ATP-binding</keyword>
<feature type="domain" description="DNA2/NAM7 helicase helicase" evidence="7">
    <location>
        <begin position="262"/>
        <end position="534"/>
    </location>
</feature>
<organism evidence="9">
    <name type="scientific">Gaeumannomyces tritici (strain R3-111a-1)</name>
    <name type="common">Wheat and barley take-all root rot fungus</name>
    <name type="synonym">Gaeumannomyces graminis var. tritici</name>
    <dbReference type="NCBI Taxonomy" id="644352"/>
    <lineage>
        <taxon>Eukaryota</taxon>
        <taxon>Fungi</taxon>
        <taxon>Dikarya</taxon>
        <taxon>Ascomycota</taxon>
        <taxon>Pezizomycotina</taxon>
        <taxon>Sordariomycetes</taxon>
        <taxon>Sordariomycetidae</taxon>
        <taxon>Magnaporthales</taxon>
        <taxon>Magnaporthaceae</taxon>
        <taxon>Gaeumannomyces</taxon>
    </lineage>
</organism>
<dbReference type="InterPro" id="IPR050534">
    <property type="entry name" value="Coronavir_polyprotein_1ab"/>
</dbReference>
<dbReference type="PANTHER" id="PTHR43788">
    <property type="entry name" value="DNA2/NAM7 HELICASE FAMILY MEMBER"/>
    <property type="match status" value="1"/>
</dbReference>
<keyword evidence="3" id="KW-0378">Hydrolase</keyword>
<dbReference type="OrthoDB" id="6513042at2759"/>
<dbReference type="EMBL" id="GL385401">
    <property type="protein sequence ID" value="EJT70708.1"/>
    <property type="molecule type" value="Genomic_DNA"/>
</dbReference>
<keyword evidence="11" id="KW-1185">Reference proteome</keyword>
<dbReference type="HOGENOM" id="CLU_011691_0_0_1"/>
<dbReference type="AlphaFoldDB" id="J3PE08"/>
<dbReference type="InterPro" id="IPR041677">
    <property type="entry name" value="DNA2/NAM7_AAA_11"/>
</dbReference>
<protein>
    <recommendedName>
        <fullName evidence="12">DNA2/NAM7 helicase-like C-terminal domain-containing protein</fullName>
    </recommendedName>
</protein>
<dbReference type="GO" id="GO:0016787">
    <property type="term" value="F:hydrolase activity"/>
    <property type="evidence" value="ECO:0007669"/>
    <property type="project" value="UniProtKB-KW"/>
</dbReference>
<reference evidence="9" key="2">
    <citation type="submission" date="2010-07" db="EMBL/GenBank/DDBJ databases">
        <authorList>
            <consortium name="The Broad Institute Genome Sequencing Platform"/>
            <consortium name="Broad Institute Genome Sequencing Center for Infectious Disease"/>
            <person name="Ma L.-J."/>
            <person name="Dead R."/>
            <person name="Young S."/>
            <person name="Zeng Q."/>
            <person name="Koehrsen M."/>
            <person name="Alvarado L."/>
            <person name="Berlin A."/>
            <person name="Chapman S.B."/>
            <person name="Chen Z."/>
            <person name="Freedman E."/>
            <person name="Gellesch M."/>
            <person name="Goldberg J."/>
            <person name="Griggs A."/>
            <person name="Gujja S."/>
            <person name="Heilman E.R."/>
            <person name="Heiman D."/>
            <person name="Hepburn T."/>
            <person name="Howarth C."/>
            <person name="Jen D."/>
            <person name="Larson L."/>
            <person name="Mehta T."/>
            <person name="Neiman D."/>
            <person name="Pearson M."/>
            <person name="Roberts A."/>
            <person name="Saif S."/>
            <person name="Shea T."/>
            <person name="Shenoy N."/>
            <person name="Sisk P."/>
            <person name="Stolte C."/>
            <person name="Sykes S."/>
            <person name="Walk T."/>
            <person name="White J."/>
            <person name="Yandava C."/>
            <person name="Haas B."/>
            <person name="Nusbaum C."/>
            <person name="Birren B."/>
        </authorList>
    </citation>
    <scope>NUCLEOTIDE SEQUENCE</scope>
    <source>
        <strain evidence="9">R3-111a-1</strain>
    </source>
</reference>
<feature type="domain" description="DNA2/NAM7 helicase-like C-terminal" evidence="8">
    <location>
        <begin position="552"/>
        <end position="801"/>
    </location>
</feature>
<proteinExistence type="inferred from homology"/>
<evidence type="ECO:0000259" key="8">
    <source>
        <dbReference type="Pfam" id="PF13087"/>
    </source>
</evidence>
<reference evidence="10" key="4">
    <citation type="journal article" date="2015" name="G3 (Bethesda)">
        <title>Genome sequences of three phytopathogenic species of the Magnaporthaceae family of fungi.</title>
        <authorList>
            <person name="Okagaki L.H."/>
            <person name="Nunes C.C."/>
            <person name="Sailsbery J."/>
            <person name="Clay B."/>
            <person name="Brown D."/>
            <person name="John T."/>
            <person name="Oh Y."/>
            <person name="Young N."/>
            <person name="Fitzgerald M."/>
            <person name="Haas B.J."/>
            <person name="Zeng Q."/>
            <person name="Young S."/>
            <person name="Adiconis X."/>
            <person name="Fan L."/>
            <person name="Levin J.Z."/>
            <person name="Mitchell T.K."/>
            <person name="Okubara P.A."/>
            <person name="Farman M.L."/>
            <person name="Kohn L.M."/>
            <person name="Birren B."/>
            <person name="Ma L.-J."/>
            <person name="Dean R.A."/>
        </authorList>
    </citation>
    <scope>NUCLEOTIDE SEQUENCE</scope>
    <source>
        <strain evidence="10">R3-111a-1</strain>
    </source>
</reference>
<keyword evidence="4" id="KW-0347">Helicase</keyword>
<dbReference type="eggNOG" id="KOG1802">
    <property type="taxonomic scope" value="Eukaryota"/>
</dbReference>
<dbReference type="RefSeq" id="XP_009227886.1">
    <property type="nucleotide sequence ID" value="XM_009229622.1"/>
</dbReference>
<dbReference type="InterPro" id="IPR027417">
    <property type="entry name" value="P-loop_NTPase"/>
</dbReference>
<evidence type="ECO:0000256" key="3">
    <source>
        <dbReference type="ARBA" id="ARBA00022801"/>
    </source>
</evidence>
<accession>J3PE08</accession>
<dbReference type="VEuPathDB" id="FungiDB:GGTG_11731"/>
<dbReference type="PANTHER" id="PTHR43788:SF8">
    <property type="entry name" value="DNA-BINDING PROTEIN SMUBP-2"/>
    <property type="match status" value="1"/>
</dbReference>
<evidence type="ECO:0000313" key="10">
    <source>
        <dbReference type="EnsemblFungi" id="EJT70708"/>
    </source>
</evidence>
<feature type="region of interest" description="Disordered" evidence="6">
    <location>
        <begin position="1"/>
        <end position="20"/>
    </location>
</feature>
<evidence type="ECO:0000259" key="7">
    <source>
        <dbReference type="Pfam" id="PF13086"/>
    </source>
</evidence>
<dbReference type="SUPFAM" id="SSF52540">
    <property type="entry name" value="P-loop containing nucleoside triphosphate hydrolases"/>
    <property type="match status" value="1"/>
</dbReference>